<reference evidence="2 3" key="4">
    <citation type="journal article" date="2020" name="Sci. Rep.">
        <title>beta-carboline chemical signals induce reveromycin production through a LuxR family regulator in Streptomyces sp. SN-593.</title>
        <authorList>
            <person name="Panthee S."/>
            <person name="Kito N."/>
            <person name="Hayashi T."/>
            <person name="Shimizu T."/>
            <person name="Ishikawa J."/>
            <person name="Hamamoto H."/>
            <person name="Osada H."/>
            <person name="Takahashi S."/>
        </authorList>
    </citation>
    <scope>NUCLEOTIDE SEQUENCE [LARGE SCALE GENOMIC DNA]</scope>
    <source>
        <strain evidence="2 3">SN-593</strain>
    </source>
</reference>
<gene>
    <name evidence="2" type="ORF">RVR_5167</name>
</gene>
<accession>A0A7U3VPP6</accession>
<proteinExistence type="predicted"/>
<keyword evidence="3" id="KW-1185">Reference proteome</keyword>
<protein>
    <submittedName>
        <fullName evidence="2">Uncharacterized protein</fullName>
    </submittedName>
</protein>
<evidence type="ECO:0000313" key="3">
    <source>
        <dbReference type="Proteomes" id="UP000595703"/>
    </source>
</evidence>
<organism evidence="2 3">
    <name type="scientific">Actinacidiphila reveromycinica</name>
    <dbReference type="NCBI Taxonomy" id="659352"/>
    <lineage>
        <taxon>Bacteria</taxon>
        <taxon>Bacillati</taxon>
        <taxon>Actinomycetota</taxon>
        <taxon>Actinomycetes</taxon>
        <taxon>Kitasatosporales</taxon>
        <taxon>Streptomycetaceae</taxon>
        <taxon>Actinacidiphila</taxon>
    </lineage>
</organism>
<evidence type="ECO:0000256" key="1">
    <source>
        <dbReference type="SAM" id="MobiDB-lite"/>
    </source>
</evidence>
<name>A0A7U3VPP6_9ACTN</name>
<reference evidence="2 3" key="2">
    <citation type="journal article" date="2011" name="J. Antibiot.">
        <title>Furaquinocins I and J: novel polyketide isoprenoid hybrid compounds from Streptomyces reveromyceticus SN-593.</title>
        <authorList>
            <person name="Panthee S."/>
            <person name="Takahashi S."/>
            <person name="Takagi H."/>
            <person name="Nogawa T."/>
            <person name="Oowada E."/>
            <person name="Uramoto M."/>
            <person name="Osada H."/>
        </authorList>
    </citation>
    <scope>NUCLEOTIDE SEQUENCE [LARGE SCALE GENOMIC DNA]</scope>
    <source>
        <strain evidence="2 3">SN-593</strain>
    </source>
</reference>
<reference evidence="2 3" key="1">
    <citation type="journal article" date="2010" name="J. Bacteriol.">
        <title>Biochemical characterization of a novel indole prenyltransferase from Streptomyces sp. SN-593.</title>
        <authorList>
            <person name="Takahashi S."/>
            <person name="Takagi H."/>
            <person name="Toyoda A."/>
            <person name="Uramoto M."/>
            <person name="Nogawa T."/>
            <person name="Ueki M."/>
            <person name="Sakaki Y."/>
            <person name="Osada H."/>
        </authorList>
    </citation>
    <scope>NUCLEOTIDE SEQUENCE [LARGE SCALE GENOMIC DNA]</scope>
    <source>
        <strain evidence="2 3">SN-593</strain>
    </source>
</reference>
<sequence>MVYPEGTWVVDTMTGDLGEVLRQTGGLLSLQRPGRRGLWSADPGSVRPASEHEVRAEAWAGPEAEEPTRDPYGP</sequence>
<dbReference type="KEGG" id="arev:RVR_5167"/>
<reference evidence="2 3" key="3">
    <citation type="journal article" date="2011" name="Nat. Chem. Biol.">
        <title>Reveromycin A biosynthesis uses RevG and RevJ for stereospecific spiroacetal formation.</title>
        <authorList>
            <person name="Takahashi S."/>
            <person name="Toyoda A."/>
            <person name="Sekiyama Y."/>
            <person name="Takagi H."/>
            <person name="Nogawa T."/>
            <person name="Uramoto M."/>
            <person name="Suzuki R."/>
            <person name="Koshino H."/>
            <person name="Kumano T."/>
            <person name="Panthee S."/>
            <person name="Dairi T."/>
            <person name="Ishikawa J."/>
            <person name="Ikeda H."/>
            <person name="Sakaki Y."/>
            <person name="Osada H."/>
        </authorList>
    </citation>
    <scope>NUCLEOTIDE SEQUENCE [LARGE SCALE GENOMIC DNA]</scope>
    <source>
        <strain evidence="2 3">SN-593</strain>
    </source>
</reference>
<feature type="region of interest" description="Disordered" evidence="1">
    <location>
        <begin position="35"/>
        <end position="74"/>
    </location>
</feature>
<dbReference type="AlphaFoldDB" id="A0A7U3VPP6"/>
<dbReference type="Proteomes" id="UP000595703">
    <property type="component" value="Chromosome"/>
</dbReference>
<dbReference type="RefSeq" id="WP_202234902.1">
    <property type="nucleotide sequence ID" value="NZ_AP018365.1"/>
</dbReference>
<evidence type="ECO:0000313" key="2">
    <source>
        <dbReference type="EMBL" id="BBA98824.1"/>
    </source>
</evidence>
<dbReference type="EMBL" id="AP018365">
    <property type="protein sequence ID" value="BBA98824.1"/>
    <property type="molecule type" value="Genomic_DNA"/>
</dbReference>